<evidence type="ECO:0000313" key="5">
    <source>
        <dbReference type="EMBL" id="KAA2379347.1"/>
    </source>
</evidence>
<evidence type="ECO:0000313" key="9">
    <source>
        <dbReference type="Proteomes" id="UP000322940"/>
    </source>
</evidence>
<name>A0A1Y3QQN2_9BACT</name>
<evidence type="ECO:0000256" key="3">
    <source>
        <dbReference type="ARBA" id="ARBA00022898"/>
    </source>
</evidence>
<dbReference type="InterPro" id="IPR001926">
    <property type="entry name" value="TrpB-like_PALP"/>
</dbReference>
<reference evidence="5 9" key="3">
    <citation type="journal article" date="2019" name="Nat. Med.">
        <title>A library of human gut bacterial isolates paired with longitudinal multiomics data enables mechanistic microbiome research.</title>
        <authorList>
            <person name="Poyet M."/>
            <person name="Groussin M."/>
            <person name="Gibbons S.M."/>
            <person name="Avila-Pacheco J."/>
            <person name="Jiang X."/>
            <person name="Kearney S.M."/>
            <person name="Perrotta A.R."/>
            <person name="Berdy B."/>
            <person name="Zhao S."/>
            <person name="Lieberman T.D."/>
            <person name="Swanson P.K."/>
            <person name="Smith M."/>
            <person name="Roesemann S."/>
            <person name="Alexander J.E."/>
            <person name="Rich S.A."/>
            <person name="Livny J."/>
            <person name="Vlamakis H."/>
            <person name="Clish C."/>
            <person name="Bullock K."/>
            <person name="Deik A."/>
            <person name="Scott J."/>
            <person name="Pierce K.A."/>
            <person name="Xavier R.J."/>
            <person name="Alm E.J."/>
        </authorList>
    </citation>
    <scope>NUCLEOTIDE SEQUENCE [LARGE SCALE GENOMIC DNA]</scope>
    <source>
        <strain evidence="5 9">BIOML-A266</strain>
    </source>
</reference>
<dbReference type="GeneID" id="59809720"/>
<dbReference type="Pfam" id="PF00291">
    <property type="entry name" value="PALP"/>
    <property type="match status" value="1"/>
</dbReference>
<comment type="cofactor">
    <cofactor evidence="1">
        <name>pyridoxal 5'-phosphate</name>
        <dbReference type="ChEBI" id="CHEBI:597326"/>
    </cofactor>
</comment>
<dbReference type="Proteomes" id="UP001205035">
    <property type="component" value="Unassembled WGS sequence"/>
</dbReference>
<evidence type="ECO:0000259" key="4">
    <source>
        <dbReference type="Pfam" id="PF00291"/>
    </source>
</evidence>
<dbReference type="eggNOG" id="COG0498">
    <property type="taxonomic scope" value="Bacteria"/>
</dbReference>
<dbReference type="AlphaFoldDB" id="A0A1Y3QQN2"/>
<reference evidence="8" key="1">
    <citation type="submission" date="2017-04" db="EMBL/GenBank/DDBJ databases">
        <title>Function of individual gut microbiota members based on whole genome sequencing of pure cultures obtained from chicken caecum.</title>
        <authorList>
            <person name="Medvecky M."/>
            <person name="Cejkova D."/>
            <person name="Polansky O."/>
            <person name="Karasova D."/>
            <person name="Kubasova T."/>
            <person name="Cizek A."/>
            <person name="Rychlik I."/>
        </authorList>
    </citation>
    <scope>NUCLEOTIDE SEQUENCE [LARGE SCALE GENOMIC DNA]</scope>
    <source>
        <strain evidence="8">An90</strain>
    </source>
</reference>
<reference evidence="7" key="2">
    <citation type="journal article" date="2018" name="BMC Genomics">
        <title>Whole genome sequencing and function prediction of 133 gut anaerobes isolated from chicken caecum in pure cultures.</title>
        <authorList>
            <person name="Medvecky M."/>
            <person name="Cejkova D."/>
            <person name="Polansky O."/>
            <person name="Karasova D."/>
            <person name="Kubasova T."/>
            <person name="Cizek A."/>
            <person name="Rychlik I."/>
        </authorList>
    </citation>
    <scope>NUCLEOTIDE SEQUENCE</scope>
    <source>
        <strain evidence="7">An90</strain>
    </source>
</reference>
<sequence>MKDFTPTSYTLECVATGREFEDTGWMLSDPQCKTPSLIRAKYARRQLEVKPAEYGLYRFCDWMPVRRILKGSSAPVTYKSKGLAAHLGLENLWITFNGYYPAIGATMSTCSFKETEAYSVCGRAAEHEDRVLVVASAGNTARAFAKVCSDNNIKLLLSVPYDNIGALWFEHPLDPCVKLISCAAGGDYFDAIHLSDLALKGPGFYAEGGAKNIARRDGMATTVLSAVTTIGRIPDYYFQAVGSGTGAIAAWEANMRLIGDGRFGTNTMKLMVSQNAPFVPMYDAWQADSRKMLPYEDDKARRDAEIIDAKVLSNRRPPYGITGGLYDALKATGGEFFVSTNAMARKARKLFHELEGVDIYSAAGVALASLINAVAAGKVEKDATVMLNVTGGGEEHFKEGKELWYLKPSHVFPLEPDTDDVVAKVEALFN</sequence>
<dbReference type="RefSeq" id="WP_022333140.1">
    <property type="nucleotide sequence ID" value="NZ_AP025562.1"/>
</dbReference>
<keyword evidence="5" id="KW-0808">Transferase</keyword>
<dbReference type="EC" id="2.5.1.76" evidence="5"/>
<dbReference type="InterPro" id="IPR036052">
    <property type="entry name" value="TrpB-like_PALP_sf"/>
</dbReference>
<dbReference type="EMBL" id="NFHB01000011">
    <property type="protein sequence ID" value="OUN01962.1"/>
    <property type="molecule type" value="Genomic_DNA"/>
</dbReference>
<proteinExistence type="predicted"/>
<dbReference type="EMBL" id="VVXH01000005">
    <property type="protein sequence ID" value="KAA2379347.1"/>
    <property type="molecule type" value="Genomic_DNA"/>
</dbReference>
<organism evidence="7 8">
    <name type="scientific">Alistipes onderdonkii</name>
    <dbReference type="NCBI Taxonomy" id="328813"/>
    <lineage>
        <taxon>Bacteria</taxon>
        <taxon>Pseudomonadati</taxon>
        <taxon>Bacteroidota</taxon>
        <taxon>Bacteroidia</taxon>
        <taxon>Bacteroidales</taxon>
        <taxon>Rikenellaceae</taxon>
        <taxon>Alistipes</taxon>
    </lineage>
</organism>
<dbReference type="SUPFAM" id="SSF53686">
    <property type="entry name" value="Tryptophan synthase beta subunit-like PLP-dependent enzymes"/>
    <property type="match status" value="1"/>
</dbReference>
<dbReference type="InterPro" id="IPR022401">
    <property type="entry name" value="Cysteate_synthase"/>
</dbReference>
<feature type="domain" description="Tryptophan synthase beta chain-like PALP" evidence="4">
    <location>
        <begin position="108"/>
        <end position="391"/>
    </location>
</feature>
<evidence type="ECO:0000313" key="6">
    <source>
        <dbReference type="EMBL" id="MCQ5081683.1"/>
    </source>
</evidence>
<evidence type="ECO:0000256" key="1">
    <source>
        <dbReference type="ARBA" id="ARBA00001933"/>
    </source>
</evidence>
<protein>
    <submittedName>
        <fullName evidence="7">Cysteate synthase</fullName>
        <ecNumber evidence="5">2.5.1.76</ecNumber>
    </submittedName>
</protein>
<evidence type="ECO:0000256" key="2">
    <source>
        <dbReference type="ARBA" id="ARBA00022545"/>
    </source>
</evidence>
<dbReference type="NCBIfam" id="TIGR03844">
    <property type="entry name" value="cysteate_syn"/>
    <property type="match status" value="1"/>
</dbReference>
<dbReference type="EMBL" id="JANGBQ010000002">
    <property type="protein sequence ID" value="MCQ5081683.1"/>
    <property type="molecule type" value="Genomic_DNA"/>
</dbReference>
<reference evidence="6" key="4">
    <citation type="submission" date="2022-06" db="EMBL/GenBank/DDBJ databases">
        <title>Isolation of gut microbiota from human fecal samples.</title>
        <authorList>
            <person name="Pamer E.G."/>
            <person name="Barat B."/>
            <person name="Waligurski E."/>
            <person name="Medina S."/>
            <person name="Paddock L."/>
            <person name="Mostad J."/>
        </authorList>
    </citation>
    <scope>NUCLEOTIDE SEQUENCE</scope>
    <source>
        <strain evidence="6">DFI.6.22</strain>
    </source>
</reference>
<dbReference type="Proteomes" id="UP000195772">
    <property type="component" value="Unassembled WGS sequence"/>
</dbReference>
<accession>A0A1Y3QQN2</accession>
<evidence type="ECO:0000313" key="7">
    <source>
        <dbReference type="EMBL" id="OUN01962.1"/>
    </source>
</evidence>
<evidence type="ECO:0000313" key="8">
    <source>
        <dbReference type="Proteomes" id="UP000195772"/>
    </source>
</evidence>
<dbReference type="GO" id="GO:0044686">
    <property type="term" value="F:cysteate synthase activity"/>
    <property type="evidence" value="ECO:0007669"/>
    <property type="project" value="UniProtKB-EC"/>
</dbReference>
<dbReference type="Proteomes" id="UP000322940">
    <property type="component" value="Unassembled WGS sequence"/>
</dbReference>
<gene>
    <name evidence="7" type="ORF">B5G41_14040</name>
    <name evidence="5" type="ORF">F2Y10_06820</name>
    <name evidence="6" type="ORF">NE651_02105</name>
</gene>
<dbReference type="OrthoDB" id="1111116at2"/>
<dbReference type="Gene3D" id="3.40.50.1100">
    <property type="match status" value="2"/>
</dbReference>
<dbReference type="GO" id="GO:0019295">
    <property type="term" value="P:coenzyme M biosynthetic process"/>
    <property type="evidence" value="ECO:0007669"/>
    <property type="project" value="UniProtKB-KW"/>
</dbReference>
<keyword evidence="2" id="KW-0174">Coenzyme M biosynthesis</keyword>
<comment type="caution">
    <text evidence="7">The sequence shown here is derived from an EMBL/GenBank/DDBJ whole genome shotgun (WGS) entry which is preliminary data.</text>
</comment>
<keyword evidence="3" id="KW-0663">Pyridoxal phosphate</keyword>